<evidence type="ECO:0000256" key="1">
    <source>
        <dbReference type="ARBA" id="ARBA00004162"/>
    </source>
</evidence>
<feature type="transmembrane region" description="Helical" evidence="8">
    <location>
        <begin position="20"/>
        <end position="39"/>
    </location>
</feature>
<dbReference type="GO" id="GO:0015031">
    <property type="term" value="P:protein transport"/>
    <property type="evidence" value="ECO:0007669"/>
    <property type="project" value="UniProtKB-KW"/>
</dbReference>
<keyword evidence="7" id="KW-0813">Transport</keyword>
<dbReference type="STRING" id="1297742.A176_006405"/>
<proteinExistence type="inferred from homology"/>
<dbReference type="PANTHER" id="PTHR30558">
    <property type="entry name" value="EXBD MEMBRANE COMPONENT OF PMF-DRIVEN MACROMOLECULE IMPORT SYSTEM"/>
    <property type="match status" value="1"/>
</dbReference>
<dbReference type="Gene3D" id="3.30.420.270">
    <property type="match status" value="1"/>
</dbReference>
<dbReference type="GO" id="GO:0022857">
    <property type="term" value="F:transmembrane transporter activity"/>
    <property type="evidence" value="ECO:0007669"/>
    <property type="project" value="InterPro"/>
</dbReference>
<protein>
    <submittedName>
        <fullName evidence="9">Biopolymer transport protein ExbD/TolR</fullName>
    </submittedName>
</protein>
<dbReference type="eggNOG" id="COG0848">
    <property type="taxonomic scope" value="Bacteria"/>
</dbReference>
<dbReference type="EMBL" id="CP012109">
    <property type="protein sequence ID" value="AKQ69493.1"/>
    <property type="molecule type" value="Genomic_DNA"/>
</dbReference>
<accession>A0A0H4X6H8</accession>
<dbReference type="InterPro" id="IPR003400">
    <property type="entry name" value="ExbD"/>
</dbReference>
<dbReference type="KEGG" id="mym:A176_006405"/>
<evidence type="ECO:0000256" key="2">
    <source>
        <dbReference type="ARBA" id="ARBA00005811"/>
    </source>
</evidence>
<evidence type="ECO:0000256" key="8">
    <source>
        <dbReference type="SAM" id="Phobius"/>
    </source>
</evidence>
<dbReference type="OrthoDB" id="9798629at2"/>
<dbReference type="AlphaFoldDB" id="A0A0H4X6H8"/>
<comment type="similarity">
    <text evidence="2 7">Belongs to the ExbD/TolR family.</text>
</comment>
<dbReference type="PANTHER" id="PTHR30558:SF7">
    <property type="entry name" value="TOL-PAL SYSTEM PROTEIN TOLR"/>
    <property type="match status" value="1"/>
</dbReference>
<keyword evidence="7" id="KW-0653">Protein transport</keyword>
<reference evidence="9 10" key="1">
    <citation type="journal article" date="2016" name="PLoS ONE">
        <title>Complete Genome Sequence and Comparative Genomics of a Novel Myxobacterium Myxococcus hansupus.</title>
        <authorList>
            <person name="Sharma G."/>
            <person name="Narwani T."/>
            <person name="Subramanian S."/>
        </authorList>
    </citation>
    <scope>NUCLEOTIDE SEQUENCE [LARGE SCALE GENOMIC DNA]</scope>
    <source>
        <strain evidence="10">mixupus</strain>
    </source>
</reference>
<comment type="subcellular location">
    <subcellularLocation>
        <location evidence="1">Cell membrane</location>
        <topology evidence="1">Single-pass membrane protein</topology>
    </subcellularLocation>
    <subcellularLocation>
        <location evidence="7">Cell membrane</location>
        <topology evidence="7">Single-pass type II membrane protein</topology>
    </subcellularLocation>
</comment>
<evidence type="ECO:0000256" key="6">
    <source>
        <dbReference type="ARBA" id="ARBA00023136"/>
    </source>
</evidence>
<dbReference type="Proteomes" id="UP000009026">
    <property type="component" value="Chromosome"/>
</dbReference>
<keyword evidence="4 7" id="KW-0812">Transmembrane</keyword>
<keyword evidence="6 8" id="KW-0472">Membrane</keyword>
<evidence type="ECO:0000256" key="4">
    <source>
        <dbReference type="ARBA" id="ARBA00022692"/>
    </source>
</evidence>
<gene>
    <name evidence="9" type="ORF">A176_006405</name>
</gene>
<evidence type="ECO:0000313" key="9">
    <source>
        <dbReference type="EMBL" id="AKQ69493.1"/>
    </source>
</evidence>
<evidence type="ECO:0000256" key="7">
    <source>
        <dbReference type="RuleBase" id="RU003879"/>
    </source>
</evidence>
<dbReference type="PATRIC" id="fig|1297742.4.peg.6494"/>
<keyword evidence="3" id="KW-1003">Cell membrane</keyword>
<keyword evidence="5 8" id="KW-1133">Transmembrane helix</keyword>
<evidence type="ECO:0000256" key="5">
    <source>
        <dbReference type="ARBA" id="ARBA00022989"/>
    </source>
</evidence>
<name>A0A0H4X6H8_9BACT</name>
<keyword evidence="10" id="KW-1185">Reference proteome</keyword>
<dbReference type="Pfam" id="PF02472">
    <property type="entry name" value="ExbD"/>
    <property type="match status" value="1"/>
</dbReference>
<organism evidence="9 10">
    <name type="scientific">Pseudomyxococcus hansupus</name>
    <dbReference type="NCBI Taxonomy" id="1297742"/>
    <lineage>
        <taxon>Bacteria</taxon>
        <taxon>Pseudomonadati</taxon>
        <taxon>Myxococcota</taxon>
        <taxon>Myxococcia</taxon>
        <taxon>Myxococcales</taxon>
        <taxon>Cystobacterineae</taxon>
        <taxon>Myxococcaceae</taxon>
        <taxon>Pseudomyxococcus</taxon>
    </lineage>
</organism>
<evidence type="ECO:0000313" key="10">
    <source>
        <dbReference type="Proteomes" id="UP000009026"/>
    </source>
</evidence>
<dbReference type="GO" id="GO:0005886">
    <property type="term" value="C:plasma membrane"/>
    <property type="evidence" value="ECO:0007669"/>
    <property type="project" value="UniProtKB-SubCell"/>
</dbReference>
<dbReference type="RefSeq" id="WP_002636054.1">
    <property type="nucleotide sequence ID" value="NZ_CP012109.1"/>
</dbReference>
<sequence>MGMSAGAGRGGIKSDINVTPLVDVVLVLLIIFMVVTPLMKRGRDVTLPKASQPEAKAAEEPLFLSMTADRKLYVEDDLYPDEAAFLARLQTEMRKQPGRRLLLKADQSLTYGDVGRIVQKVRVAGVGQVALGVEVVERP</sequence>
<evidence type="ECO:0000256" key="3">
    <source>
        <dbReference type="ARBA" id="ARBA00022475"/>
    </source>
</evidence>